<organism evidence="2 3">
    <name type="scientific">Microcystis flos-aquae Mf_QC_C_20070823_S10D</name>
    <dbReference type="NCBI Taxonomy" id="2486236"/>
    <lineage>
        <taxon>Bacteria</taxon>
        <taxon>Bacillati</taxon>
        <taxon>Cyanobacteriota</taxon>
        <taxon>Cyanophyceae</taxon>
        <taxon>Oscillatoriophycideae</taxon>
        <taxon>Chroococcales</taxon>
        <taxon>Microcystaceae</taxon>
        <taxon>Microcystis</taxon>
    </lineage>
</organism>
<dbReference type="EMBL" id="SFAM01000218">
    <property type="protein sequence ID" value="TRV06260.1"/>
    <property type="molecule type" value="Genomic_DNA"/>
</dbReference>
<evidence type="ECO:0000313" key="2">
    <source>
        <dbReference type="EMBL" id="TRV06260.1"/>
    </source>
</evidence>
<name>A0A552KE55_9CHRO</name>
<dbReference type="Proteomes" id="UP000315868">
    <property type="component" value="Unassembled WGS sequence"/>
</dbReference>
<comment type="caution">
    <text evidence="2">The sequence shown here is derived from an EMBL/GenBank/DDBJ whole genome shotgun (WGS) entry which is preliminary data.</text>
</comment>
<feature type="domain" description="DUF5615" evidence="1">
    <location>
        <begin position="1"/>
        <end position="109"/>
    </location>
</feature>
<protein>
    <recommendedName>
        <fullName evidence="1">DUF5615 domain-containing protein</fullName>
    </recommendedName>
</protein>
<dbReference type="InterPro" id="IPR041049">
    <property type="entry name" value="DUF5615"/>
</dbReference>
<reference evidence="2 3" key="1">
    <citation type="submission" date="2019-01" db="EMBL/GenBank/DDBJ databases">
        <title>Coherence of Microcystis species and biogeography revealed through population genomics.</title>
        <authorList>
            <person name="Perez-Carrascal O.M."/>
            <person name="Terrat Y."/>
            <person name="Giani A."/>
            <person name="Fortin N."/>
            <person name="Tromas N."/>
            <person name="Shapiro B.J."/>
        </authorList>
    </citation>
    <scope>NUCLEOTIDE SEQUENCE [LARGE SCALE GENOMIC DNA]</scope>
    <source>
        <strain evidence="2">Mf_QC_C_20070823_S10D</strain>
    </source>
</reference>
<proteinExistence type="predicted"/>
<evidence type="ECO:0000313" key="3">
    <source>
        <dbReference type="Proteomes" id="UP000315868"/>
    </source>
</evidence>
<dbReference type="AlphaFoldDB" id="A0A552KE55"/>
<sequence>MKFLLDQDVYAITARFLIDAGHDVVLVAQLGLSQASDEEILRTSQQENRILVTRDRDYGNLVFVRAVGTGVIYLRVLPTTVNAVHGELARIIKNYSEVELAGAFIVVEPDGHRFRKPLLY</sequence>
<evidence type="ECO:0000259" key="1">
    <source>
        <dbReference type="Pfam" id="PF18480"/>
    </source>
</evidence>
<gene>
    <name evidence="2" type="ORF">EWV45_22660</name>
</gene>
<accession>A0A552KE55</accession>
<dbReference type="Pfam" id="PF18480">
    <property type="entry name" value="DUF5615"/>
    <property type="match status" value="1"/>
</dbReference>